<dbReference type="GeneID" id="33557285"/>
<comment type="subunit">
    <text evidence="7">Component of a fungal signal recognition particle (SRP) complex that consists of a 7SL RNA molecule (scR1) and at least six protein subunits: SRP72, SRP68, SRP54, SEC65, SRP21 and SRP14.</text>
</comment>
<proteinExistence type="inferred from homology"/>
<keyword evidence="10" id="KW-1185">Reference proteome</keyword>
<dbReference type="OrthoDB" id="19209at2759"/>
<dbReference type="AlphaFoldDB" id="A0A1Y1UHN6"/>
<dbReference type="STRING" id="4999.A0A1Y1UHN6"/>
<dbReference type="InParanoid" id="A0A1Y1UHN6"/>
<gene>
    <name evidence="9" type="ORF">BD324DRAFT_622470</name>
</gene>
<evidence type="ECO:0000313" key="9">
    <source>
        <dbReference type="EMBL" id="ORX37573.1"/>
    </source>
</evidence>
<feature type="compositionally biased region" description="Basic and acidic residues" evidence="8">
    <location>
        <begin position="147"/>
        <end position="162"/>
    </location>
</feature>
<dbReference type="GO" id="GO:0005786">
    <property type="term" value="C:signal recognition particle, endoplasmic reticulum targeting"/>
    <property type="evidence" value="ECO:0007669"/>
    <property type="project" value="UniProtKB-UniRule"/>
</dbReference>
<dbReference type="RefSeq" id="XP_021871560.1">
    <property type="nucleotide sequence ID" value="XM_022015476.1"/>
</dbReference>
<keyword evidence="6 7" id="KW-0687">Ribonucleoprotein</keyword>
<dbReference type="Pfam" id="PF02290">
    <property type="entry name" value="SRP14"/>
    <property type="match status" value="1"/>
</dbReference>
<dbReference type="InterPro" id="IPR003210">
    <property type="entry name" value="Signal_recog_particle_SRP14"/>
</dbReference>
<dbReference type="Gene3D" id="3.30.720.10">
    <property type="entry name" value="Signal recognition particle alu RNA binding heterodimer, srp9/1"/>
    <property type="match status" value="1"/>
</dbReference>
<organism evidence="9 10">
    <name type="scientific">Kockovaella imperatae</name>
    <dbReference type="NCBI Taxonomy" id="4999"/>
    <lineage>
        <taxon>Eukaryota</taxon>
        <taxon>Fungi</taxon>
        <taxon>Dikarya</taxon>
        <taxon>Basidiomycota</taxon>
        <taxon>Agaricomycotina</taxon>
        <taxon>Tremellomycetes</taxon>
        <taxon>Tremellales</taxon>
        <taxon>Cuniculitremaceae</taxon>
        <taxon>Kockovaella</taxon>
    </lineage>
</organism>
<dbReference type="EMBL" id="NBSH01000005">
    <property type="protein sequence ID" value="ORX37573.1"/>
    <property type="molecule type" value="Genomic_DNA"/>
</dbReference>
<keyword evidence="3 7" id="KW-0963">Cytoplasm</keyword>
<dbReference type="SUPFAM" id="SSF54762">
    <property type="entry name" value="Signal recognition particle alu RNA binding heterodimer, SRP9/14"/>
    <property type="match status" value="1"/>
</dbReference>
<keyword evidence="5 7" id="KW-0733">Signal recognition particle</keyword>
<keyword evidence="4 7" id="KW-0694">RNA-binding</keyword>
<evidence type="ECO:0000256" key="4">
    <source>
        <dbReference type="ARBA" id="ARBA00022884"/>
    </source>
</evidence>
<sequence>MPQELLQPDQFLERLETTFSDPSSSGAIWLNHKRYDREDANEDDVTMEDGEDGPEFQVLIRCTTGSGSKFSSRIPATRLPEFHARYGSLLKASMAPHMRKRDRKREKIRAEAAAKKKRDAYVDVEISAAGKRGKGRRQRMRKVAAQRKKEAEREKIELRESGQTKTAA</sequence>
<dbReference type="PANTHER" id="PTHR12013">
    <property type="entry name" value="SIGNAL RECOGNITION PARTICLE 14 KD PROTEIN"/>
    <property type="match status" value="1"/>
</dbReference>
<evidence type="ECO:0000256" key="3">
    <source>
        <dbReference type="ARBA" id="ARBA00022490"/>
    </source>
</evidence>
<comment type="caution">
    <text evidence="9">The sequence shown here is derived from an EMBL/GenBank/DDBJ whole genome shotgun (WGS) entry which is preliminary data.</text>
</comment>
<accession>A0A1Y1UHN6</accession>
<dbReference type="Proteomes" id="UP000193218">
    <property type="component" value="Unassembled WGS sequence"/>
</dbReference>
<name>A0A1Y1UHN6_9TREE</name>
<reference evidence="9 10" key="1">
    <citation type="submission" date="2017-03" db="EMBL/GenBank/DDBJ databases">
        <title>Widespread Adenine N6-methylation of Active Genes in Fungi.</title>
        <authorList>
            <consortium name="DOE Joint Genome Institute"/>
            <person name="Mondo S.J."/>
            <person name="Dannebaum R.O."/>
            <person name="Kuo R.C."/>
            <person name="Louie K.B."/>
            <person name="Bewick A.J."/>
            <person name="Labutti K."/>
            <person name="Haridas S."/>
            <person name="Kuo A."/>
            <person name="Salamov A."/>
            <person name="Ahrendt S.R."/>
            <person name="Lau R."/>
            <person name="Bowen B.P."/>
            <person name="Lipzen A."/>
            <person name="Sullivan W."/>
            <person name="Andreopoulos W.B."/>
            <person name="Clum A."/>
            <person name="Lindquist E."/>
            <person name="Daum C."/>
            <person name="Northen T.R."/>
            <person name="Ramamoorthy G."/>
            <person name="Schmitz R.J."/>
            <person name="Gryganskyi A."/>
            <person name="Culley D."/>
            <person name="Magnuson J."/>
            <person name="James T.Y."/>
            <person name="O'Malley M.A."/>
            <person name="Stajich J.E."/>
            <person name="Spatafora J.W."/>
            <person name="Visel A."/>
            <person name="Grigoriev I.V."/>
        </authorList>
    </citation>
    <scope>NUCLEOTIDE SEQUENCE [LARGE SCALE GENOMIC DNA]</scope>
    <source>
        <strain evidence="9 10">NRRL Y-17943</strain>
    </source>
</reference>
<dbReference type="InterPro" id="IPR009018">
    <property type="entry name" value="Signal_recog_particle_SRP9/14"/>
</dbReference>
<evidence type="ECO:0000256" key="5">
    <source>
        <dbReference type="ARBA" id="ARBA00023135"/>
    </source>
</evidence>
<feature type="region of interest" description="Disordered" evidence="8">
    <location>
        <begin position="129"/>
        <end position="168"/>
    </location>
</feature>
<dbReference type="GO" id="GO:0008312">
    <property type="term" value="F:7S RNA binding"/>
    <property type="evidence" value="ECO:0007669"/>
    <property type="project" value="UniProtKB-UniRule"/>
</dbReference>
<evidence type="ECO:0000256" key="1">
    <source>
        <dbReference type="ARBA" id="ARBA00004496"/>
    </source>
</evidence>
<evidence type="ECO:0000256" key="2">
    <source>
        <dbReference type="ARBA" id="ARBA00010349"/>
    </source>
</evidence>
<comment type="similarity">
    <text evidence="2 7">Belongs to the SRP14 family.</text>
</comment>
<comment type="subcellular location">
    <subcellularLocation>
        <location evidence="1 7">Cytoplasm</location>
    </subcellularLocation>
</comment>
<evidence type="ECO:0000313" key="10">
    <source>
        <dbReference type="Proteomes" id="UP000193218"/>
    </source>
</evidence>
<evidence type="ECO:0000256" key="7">
    <source>
        <dbReference type="RuleBase" id="RU368100"/>
    </source>
</evidence>
<dbReference type="GO" id="GO:0006614">
    <property type="term" value="P:SRP-dependent cotranslational protein targeting to membrane"/>
    <property type="evidence" value="ECO:0007669"/>
    <property type="project" value="UniProtKB-UniRule"/>
</dbReference>
<protein>
    <recommendedName>
        <fullName evidence="7">Signal recognition particle subunit SRP14</fullName>
    </recommendedName>
    <alternativeName>
        <fullName evidence="7">Signal recognition particle 14 kDa protein</fullName>
    </alternativeName>
</protein>
<dbReference type="GO" id="GO:0030942">
    <property type="term" value="F:endoplasmic reticulum signal peptide binding"/>
    <property type="evidence" value="ECO:0007669"/>
    <property type="project" value="UniProtKB-UniRule"/>
</dbReference>
<evidence type="ECO:0000256" key="8">
    <source>
        <dbReference type="SAM" id="MobiDB-lite"/>
    </source>
</evidence>
<feature type="compositionally biased region" description="Basic residues" evidence="8">
    <location>
        <begin position="131"/>
        <end position="146"/>
    </location>
</feature>
<evidence type="ECO:0000256" key="6">
    <source>
        <dbReference type="ARBA" id="ARBA00023274"/>
    </source>
</evidence>
<comment type="function">
    <text evidence="7">Component of the signal recognition particle (SRP) complex, a ribonucleoprotein complex that mediates the cotranslational targeting of secretory and membrane proteins to the endoplasmic reticulum (ER).</text>
</comment>